<dbReference type="RefSeq" id="XP_013906454.1">
    <property type="nucleotide sequence ID" value="XM_014051000.1"/>
</dbReference>
<gene>
    <name evidence="3" type="ORF">MNEG_0509</name>
</gene>
<dbReference type="InterPro" id="IPR020471">
    <property type="entry name" value="AKR"/>
</dbReference>
<dbReference type="KEGG" id="mng:MNEG_0509"/>
<dbReference type="PANTHER" id="PTHR43364">
    <property type="entry name" value="NADH-SPECIFIC METHYLGLYOXAL REDUCTASE-RELATED"/>
    <property type="match status" value="1"/>
</dbReference>
<dbReference type="EMBL" id="KK100261">
    <property type="protein sequence ID" value="KIZ07435.1"/>
    <property type="molecule type" value="Genomic_DNA"/>
</dbReference>
<evidence type="ECO:0000259" key="2">
    <source>
        <dbReference type="Pfam" id="PF00248"/>
    </source>
</evidence>
<dbReference type="AlphaFoldDB" id="A0A0D2MY79"/>
<reference evidence="3 4" key="1">
    <citation type="journal article" date="2013" name="BMC Genomics">
        <title>Reconstruction of the lipid metabolism for the microalga Monoraphidium neglectum from its genome sequence reveals characteristics suitable for biofuel production.</title>
        <authorList>
            <person name="Bogen C."/>
            <person name="Al-Dilaimi A."/>
            <person name="Albersmeier A."/>
            <person name="Wichmann J."/>
            <person name="Grundmann M."/>
            <person name="Rupp O."/>
            <person name="Lauersen K.J."/>
            <person name="Blifernez-Klassen O."/>
            <person name="Kalinowski J."/>
            <person name="Goesmann A."/>
            <person name="Mussgnug J.H."/>
            <person name="Kruse O."/>
        </authorList>
    </citation>
    <scope>NUCLEOTIDE SEQUENCE [LARGE SCALE GENOMIC DNA]</scope>
    <source>
        <strain evidence="3 4">SAG 48.87</strain>
    </source>
</reference>
<dbReference type="Pfam" id="PF00248">
    <property type="entry name" value="Aldo_ket_red"/>
    <property type="match status" value="1"/>
</dbReference>
<dbReference type="Proteomes" id="UP000054498">
    <property type="component" value="Unassembled WGS sequence"/>
</dbReference>
<dbReference type="InterPro" id="IPR036812">
    <property type="entry name" value="NAD(P)_OxRdtase_dom_sf"/>
</dbReference>
<sequence>MTWGNQNTEAEAHEQLSYAFDAGLNFLDTAEMYPVPPVKETQGRTDQYIGSWLKTGRIKREDVVIATKISGYSVLQTYLRNPPETTRITKAQIKASVDASLKRLGVDHVDLLQIHWPDRYVTLFGASSYDVAKEREVDISFEEQLRGLDDVVKAGKVRYVGVSNETSYGVSEFAWAAKTLGLPKIQTIQNCYHLLYRTGYETNLAETCRRHDVSLLAFSPLAGGALTGKYLNGDAPKNARFNLFPGYMERYYQTQAKTATQEYVELAKKHGLTPTQLALAWCRSRWFVRSTIIGATSLPQLKENLDAFSVELSPEVIEGISQVYKKYRDPNAIA</sequence>
<evidence type="ECO:0000313" key="4">
    <source>
        <dbReference type="Proteomes" id="UP000054498"/>
    </source>
</evidence>
<keyword evidence="1 3" id="KW-0560">Oxidoreductase</keyword>
<dbReference type="GO" id="GO:0016491">
    <property type="term" value="F:oxidoreductase activity"/>
    <property type="evidence" value="ECO:0007669"/>
    <property type="project" value="UniProtKB-KW"/>
</dbReference>
<dbReference type="EC" id="1.1.1.21" evidence="3"/>
<dbReference type="PANTHER" id="PTHR43364:SF4">
    <property type="entry name" value="NAD(P)-LINKED OXIDOREDUCTASE SUPERFAMILY PROTEIN"/>
    <property type="match status" value="1"/>
</dbReference>
<keyword evidence="4" id="KW-1185">Reference proteome</keyword>
<dbReference type="Gene3D" id="3.20.20.100">
    <property type="entry name" value="NADP-dependent oxidoreductase domain"/>
    <property type="match status" value="1"/>
</dbReference>
<evidence type="ECO:0000313" key="3">
    <source>
        <dbReference type="EMBL" id="KIZ07435.1"/>
    </source>
</evidence>
<dbReference type="GeneID" id="25726627"/>
<accession>A0A0D2MY79</accession>
<name>A0A0D2MY79_9CHLO</name>
<dbReference type="CDD" id="cd19094">
    <property type="entry name" value="AKR_Tas-like"/>
    <property type="match status" value="1"/>
</dbReference>
<evidence type="ECO:0000256" key="1">
    <source>
        <dbReference type="ARBA" id="ARBA00023002"/>
    </source>
</evidence>
<dbReference type="InterPro" id="IPR023210">
    <property type="entry name" value="NADP_OxRdtase_dom"/>
</dbReference>
<dbReference type="InterPro" id="IPR050523">
    <property type="entry name" value="AKR_Detox_Biosynth"/>
</dbReference>
<proteinExistence type="predicted"/>
<feature type="domain" description="NADP-dependent oxidoreductase" evidence="2">
    <location>
        <begin position="2"/>
        <end position="324"/>
    </location>
</feature>
<organism evidence="3 4">
    <name type="scientific">Monoraphidium neglectum</name>
    <dbReference type="NCBI Taxonomy" id="145388"/>
    <lineage>
        <taxon>Eukaryota</taxon>
        <taxon>Viridiplantae</taxon>
        <taxon>Chlorophyta</taxon>
        <taxon>core chlorophytes</taxon>
        <taxon>Chlorophyceae</taxon>
        <taxon>CS clade</taxon>
        <taxon>Sphaeropleales</taxon>
        <taxon>Selenastraceae</taxon>
        <taxon>Monoraphidium</taxon>
    </lineage>
</organism>
<dbReference type="STRING" id="145388.A0A0D2MY79"/>
<dbReference type="OrthoDB" id="2310150at2759"/>
<protein>
    <submittedName>
        <fullName evidence="3">Aldo/keto reductase family protein</fullName>
        <ecNumber evidence="3">1.1.1.21</ecNumber>
    </submittedName>
</protein>
<dbReference type="PRINTS" id="PR00069">
    <property type="entry name" value="ALDKETRDTASE"/>
</dbReference>
<dbReference type="SUPFAM" id="SSF51430">
    <property type="entry name" value="NAD(P)-linked oxidoreductase"/>
    <property type="match status" value="1"/>
</dbReference>